<evidence type="ECO:0000313" key="5">
    <source>
        <dbReference type="Proteomes" id="UP001107558"/>
    </source>
</evidence>
<dbReference type="PANTHER" id="PTHR10380:SF218">
    <property type="entry name" value="ADULT CUTICLE PROTEIN 65AA-RELATED"/>
    <property type="match status" value="1"/>
</dbReference>
<feature type="signal peptide" evidence="3">
    <location>
        <begin position="1"/>
        <end position="18"/>
    </location>
</feature>
<evidence type="ECO:0000256" key="3">
    <source>
        <dbReference type="SAM" id="SignalP"/>
    </source>
</evidence>
<dbReference type="PRINTS" id="PR00947">
    <property type="entry name" value="CUTICLE"/>
</dbReference>
<keyword evidence="1 2" id="KW-0193">Cuticle</keyword>
<reference evidence="4" key="1">
    <citation type="submission" date="2021-03" db="EMBL/GenBank/DDBJ databases">
        <title>Chromosome level genome of the anhydrobiotic midge Polypedilum vanderplanki.</title>
        <authorList>
            <person name="Yoshida Y."/>
            <person name="Kikawada T."/>
            <person name="Gusev O."/>
        </authorList>
    </citation>
    <scope>NUCLEOTIDE SEQUENCE</scope>
    <source>
        <strain evidence="4">NIAS01</strain>
        <tissue evidence="4">Whole body or cell culture</tissue>
    </source>
</reference>
<keyword evidence="3" id="KW-0732">Signal</keyword>
<dbReference type="AlphaFoldDB" id="A0A9J6C433"/>
<dbReference type="InterPro" id="IPR031311">
    <property type="entry name" value="CHIT_BIND_RR_consensus"/>
</dbReference>
<dbReference type="GO" id="GO:0008010">
    <property type="term" value="F:structural constituent of chitin-based larval cuticle"/>
    <property type="evidence" value="ECO:0007669"/>
    <property type="project" value="TreeGrafter"/>
</dbReference>
<dbReference type="InterPro" id="IPR000618">
    <property type="entry name" value="Insect_cuticle"/>
</dbReference>
<name>A0A9J6C433_POLVA</name>
<dbReference type="Pfam" id="PF00379">
    <property type="entry name" value="Chitin_bind_4"/>
    <property type="match status" value="1"/>
</dbReference>
<gene>
    <name evidence="4" type="ORF">PVAND_006576</name>
</gene>
<evidence type="ECO:0000256" key="2">
    <source>
        <dbReference type="PROSITE-ProRule" id="PRU00497"/>
    </source>
</evidence>
<dbReference type="PROSITE" id="PS00233">
    <property type="entry name" value="CHIT_BIND_RR_1"/>
    <property type="match status" value="1"/>
</dbReference>
<dbReference type="PROSITE" id="PS51155">
    <property type="entry name" value="CHIT_BIND_RR_2"/>
    <property type="match status" value="1"/>
</dbReference>
<sequence>MKIIVVLFIASIVTFNNAKPIDDSSQAQILKYENENIGINNFKFAYETSDGVSRQEEGELKNEGSEDEALVVRGSVTWTSPEGEVFTLNFVADENGYRATGDHLPQPPVV</sequence>
<dbReference type="EMBL" id="JADBJN010000002">
    <property type="protein sequence ID" value="KAG5676767.1"/>
    <property type="molecule type" value="Genomic_DNA"/>
</dbReference>
<dbReference type="GO" id="GO:0062129">
    <property type="term" value="C:chitin-based extracellular matrix"/>
    <property type="evidence" value="ECO:0007669"/>
    <property type="project" value="TreeGrafter"/>
</dbReference>
<evidence type="ECO:0000313" key="4">
    <source>
        <dbReference type="EMBL" id="KAG5676767.1"/>
    </source>
</evidence>
<comment type="caution">
    <text evidence="4">The sequence shown here is derived from an EMBL/GenBank/DDBJ whole genome shotgun (WGS) entry which is preliminary data.</text>
</comment>
<dbReference type="OrthoDB" id="7255276at2759"/>
<dbReference type="Proteomes" id="UP001107558">
    <property type="component" value="Chromosome 2"/>
</dbReference>
<protein>
    <recommendedName>
        <fullName evidence="6">Endocuticle structural glycoprotein</fullName>
    </recommendedName>
</protein>
<evidence type="ECO:0008006" key="6">
    <source>
        <dbReference type="Google" id="ProtNLM"/>
    </source>
</evidence>
<dbReference type="PANTHER" id="PTHR10380">
    <property type="entry name" value="CUTICLE PROTEIN"/>
    <property type="match status" value="1"/>
</dbReference>
<dbReference type="InterPro" id="IPR050468">
    <property type="entry name" value="Cuticle_Struct_Prot"/>
</dbReference>
<evidence type="ECO:0000256" key="1">
    <source>
        <dbReference type="ARBA" id="ARBA00022460"/>
    </source>
</evidence>
<accession>A0A9J6C433</accession>
<feature type="chain" id="PRO_5039900102" description="Endocuticle structural glycoprotein" evidence="3">
    <location>
        <begin position="19"/>
        <end position="110"/>
    </location>
</feature>
<organism evidence="4 5">
    <name type="scientific">Polypedilum vanderplanki</name>
    <name type="common">Sleeping chironomid midge</name>
    <dbReference type="NCBI Taxonomy" id="319348"/>
    <lineage>
        <taxon>Eukaryota</taxon>
        <taxon>Metazoa</taxon>
        <taxon>Ecdysozoa</taxon>
        <taxon>Arthropoda</taxon>
        <taxon>Hexapoda</taxon>
        <taxon>Insecta</taxon>
        <taxon>Pterygota</taxon>
        <taxon>Neoptera</taxon>
        <taxon>Endopterygota</taxon>
        <taxon>Diptera</taxon>
        <taxon>Nematocera</taxon>
        <taxon>Chironomoidea</taxon>
        <taxon>Chironomidae</taxon>
        <taxon>Chironominae</taxon>
        <taxon>Polypedilum</taxon>
        <taxon>Polypedilum</taxon>
    </lineage>
</organism>
<proteinExistence type="predicted"/>
<keyword evidence="5" id="KW-1185">Reference proteome</keyword>